<comment type="subunit">
    <text evidence="10">Monomer.</text>
</comment>
<dbReference type="Gene3D" id="3.40.1190.20">
    <property type="match status" value="1"/>
</dbReference>
<dbReference type="AlphaFoldDB" id="A0A7R8WJL4"/>
<evidence type="ECO:0000256" key="8">
    <source>
        <dbReference type="ARBA" id="ARBA00022840"/>
    </source>
</evidence>
<keyword evidence="6 10" id="KW-0547">Nucleotide-binding</keyword>
<comment type="catalytic activity">
    <reaction evidence="10">
        <text>adenosine + ATP = AMP + ADP + H(+)</text>
        <dbReference type="Rhea" id="RHEA:20824"/>
        <dbReference type="ChEBI" id="CHEBI:15378"/>
        <dbReference type="ChEBI" id="CHEBI:16335"/>
        <dbReference type="ChEBI" id="CHEBI:30616"/>
        <dbReference type="ChEBI" id="CHEBI:456215"/>
        <dbReference type="ChEBI" id="CHEBI:456216"/>
        <dbReference type="EC" id="2.7.1.20"/>
    </reaction>
</comment>
<keyword evidence="10" id="KW-0539">Nucleus</keyword>
<gene>
    <name evidence="12" type="ORF">CTOB1V02_LOCUS7732</name>
</gene>
<evidence type="ECO:0000256" key="6">
    <source>
        <dbReference type="ARBA" id="ARBA00022741"/>
    </source>
</evidence>
<evidence type="ECO:0000256" key="4">
    <source>
        <dbReference type="ARBA" id="ARBA00022679"/>
    </source>
</evidence>
<dbReference type="GO" id="GO:0005634">
    <property type="term" value="C:nucleus"/>
    <property type="evidence" value="ECO:0007669"/>
    <property type="project" value="UniProtKB-SubCell"/>
</dbReference>
<dbReference type="PANTHER" id="PTHR45769:SF3">
    <property type="entry name" value="ADENOSINE KINASE"/>
    <property type="match status" value="1"/>
</dbReference>
<name>A0A7R8WJL4_9CRUS</name>
<accession>A0A7R8WJL4</accession>
<dbReference type="EC" id="2.7.1.20" evidence="3 10"/>
<evidence type="ECO:0000256" key="9">
    <source>
        <dbReference type="PIRSR" id="PIRSR601805-1"/>
    </source>
</evidence>
<sequence>MEALSFESLTVDRIALQRPNFASEVASVLPHVDILFGNETELRTTAETFGLKDATSDEAIVLGLSRLLLPTSGKKNRVVVMTRGADPVVFCHGGVVDSVPLSVVPVAKVVDATGCGDSLVAGFLAEFTSQNLSQGIESLTADTVRSCIVTGIRAAQYVVSQPGCSVPETAQKWWD</sequence>
<proteinExistence type="inferred from homology"/>
<dbReference type="Pfam" id="PF00294">
    <property type="entry name" value="PfkB"/>
    <property type="match status" value="1"/>
</dbReference>
<dbReference type="GO" id="GO:0004001">
    <property type="term" value="F:adenosine kinase activity"/>
    <property type="evidence" value="ECO:0007669"/>
    <property type="project" value="UniProtKB-UniRule"/>
</dbReference>
<dbReference type="GO" id="GO:0006166">
    <property type="term" value="P:purine ribonucleoside salvage"/>
    <property type="evidence" value="ECO:0007669"/>
    <property type="project" value="UniProtKB-KW"/>
</dbReference>
<evidence type="ECO:0000256" key="1">
    <source>
        <dbReference type="ARBA" id="ARBA00004801"/>
    </source>
</evidence>
<dbReference type="InterPro" id="IPR011611">
    <property type="entry name" value="PfkB_dom"/>
</dbReference>
<keyword evidence="5 10" id="KW-0660">Purine salvage</keyword>
<comment type="cofactor">
    <cofactor evidence="10">
        <name>Mg(2+)</name>
        <dbReference type="ChEBI" id="CHEBI:18420"/>
    </cofactor>
    <text evidence="10">Binds 3 Mg(2+) ions per subunit.</text>
</comment>
<dbReference type="GO" id="GO:0044209">
    <property type="term" value="P:AMP salvage"/>
    <property type="evidence" value="ECO:0007669"/>
    <property type="project" value="UniProtKB-UniRule"/>
</dbReference>
<dbReference type="InterPro" id="IPR001805">
    <property type="entry name" value="Adenokinase"/>
</dbReference>
<dbReference type="OrthoDB" id="432447at2759"/>
<organism evidence="12">
    <name type="scientific">Cyprideis torosa</name>
    <dbReference type="NCBI Taxonomy" id="163714"/>
    <lineage>
        <taxon>Eukaryota</taxon>
        <taxon>Metazoa</taxon>
        <taxon>Ecdysozoa</taxon>
        <taxon>Arthropoda</taxon>
        <taxon>Crustacea</taxon>
        <taxon>Oligostraca</taxon>
        <taxon>Ostracoda</taxon>
        <taxon>Podocopa</taxon>
        <taxon>Podocopida</taxon>
        <taxon>Cytherocopina</taxon>
        <taxon>Cytheroidea</taxon>
        <taxon>Cytherideidae</taxon>
        <taxon>Cyprideis</taxon>
    </lineage>
</organism>
<feature type="active site" description="Proton acceptor" evidence="9">
    <location>
        <position position="117"/>
    </location>
</feature>
<keyword evidence="7 10" id="KW-0418">Kinase</keyword>
<comment type="pathway">
    <text evidence="1 10">Purine metabolism; AMP biosynthesis via salvage pathway; AMP from adenosine: step 1/1.</text>
</comment>
<dbReference type="EMBL" id="OB662331">
    <property type="protein sequence ID" value="CAD7229867.1"/>
    <property type="molecule type" value="Genomic_DNA"/>
</dbReference>
<dbReference type="InterPro" id="IPR029056">
    <property type="entry name" value="Ribokinase-like"/>
</dbReference>
<keyword evidence="10" id="KW-0460">Magnesium</keyword>
<dbReference type="GO" id="GO:0005524">
    <property type="term" value="F:ATP binding"/>
    <property type="evidence" value="ECO:0007669"/>
    <property type="project" value="UniProtKB-UniRule"/>
</dbReference>
<evidence type="ECO:0000256" key="3">
    <source>
        <dbReference type="ARBA" id="ARBA00012119"/>
    </source>
</evidence>
<evidence type="ECO:0000256" key="10">
    <source>
        <dbReference type="RuleBase" id="RU368116"/>
    </source>
</evidence>
<keyword evidence="8 10" id="KW-0067">ATP-binding</keyword>
<evidence type="ECO:0000256" key="2">
    <source>
        <dbReference type="ARBA" id="ARBA00010688"/>
    </source>
</evidence>
<feature type="domain" description="Carbohydrate kinase PfkB" evidence="11">
    <location>
        <begin position="18"/>
        <end position="167"/>
    </location>
</feature>
<reference evidence="12" key="1">
    <citation type="submission" date="2020-11" db="EMBL/GenBank/DDBJ databases">
        <authorList>
            <person name="Tran Van P."/>
        </authorList>
    </citation>
    <scope>NUCLEOTIDE SEQUENCE</scope>
</reference>
<comment type="similarity">
    <text evidence="2 10">Belongs to the carbohydrate kinase PfkB family.</text>
</comment>
<evidence type="ECO:0000256" key="5">
    <source>
        <dbReference type="ARBA" id="ARBA00022726"/>
    </source>
</evidence>
<comment type="function">
    <text evidence="10">ATP dependent phosphorylation of adenosine and other related nucleoside analogs to monophosphate derivatives.</text>
</comment>
<dbReference type="GO" id="GO:0006144">
    <property type="term" value="P:purine nucleobase metabolic process"/>
    <property type="evidence" value="ECO:0007669"/>
    <property type="project" value="TreeGrafter"/>
</dbReference>
<comment type="subcellular location">
    <subcellularLocation>
        <location evidence="10">Nucleus</location>
    </subcellularLocation>
</comment>
<evidence type="ECO:0000259" key="11">
    <source>
        <dbReference type="Pfam" id="PF00294"/>
    </source>
</evidence>
<dbReference type="SUPFAM" id="SSF53613">
    <property type="entry name" value="Ribokinase-like"/>
    <property type="match status" value="1"/>
</dbReference>
<dbReference type="UniPathway" id="UPA00588">
    <property type="reaction ID" value="UER00659"/>
</dbReference>
<evidence type="ECO:0000313" key="12">
    <source>
        <dbReference type="EMBL" id="CAD7229867.1"/>
    </source>
</evidence>
<keyword evidence="4 10" id="KW-0808">Transferase</keyword>
<dbReference type="PANTHER" id="PTHR45769">
    <property type="entry name" value="ADENOSINE KINASE"/>
    <property type="match status" value="1"/>
</dbReference>
<dbReference type="GO" id="GO:0005829">
    <property type="term" value="C:cytosol"/>
    <property type="evidence" value="ECO:0007669"/>
    <property type="project" value="TreeGrafter"/>
</dbReference>
<evidence type="ECO:0000256" key="7">
    <source>
        <dbReference type="ARBA" id="ARBA00022777"/>
    </source>
</evidence>
<protein>
    <recommendedName>
        <fullName evidence="3 10">Adenosine kinase</fullName>
        <shortName evidence="10">AK</shortName>
        <ecNumber evidence="3 10">2.7.1.20</ecNumber>
    </recommendedName>
    <alternativeName>
        <fullName evidence="10">Adenosine 5'-phosphotransferase</fullName>
    </alternativeName>
</protein>